<evidence type="ECO:0000313" key="5">
    <source>
        <dbReference type="EMBL" id="GAA3528199.1"/>
    </source>
</evidence>
<evidence type="ECO:0000256" key="1">
    <source>
        <dbReference type="PROSITE-ProRule" id="PRU00278"/>
    </source>
</evidence>
<evidence type="ECO:0000259" key="4">
    <source>
        <dbReference type="PROSITE" id="PS50198"/>
    </source>
</evidence>
<dbReference type="PANTHER" id="PTHR47245">
    <property type="entry name" value="PEPTIDYLPROLYL ISOMERASE"/>
    <property type="match status" value="1"/>
</dbReference>
<dbReference type="Gene3D" id="3.10.50.40">
    <property type="match status" value="1"/>
</dbReference>
<sequence>MLSRRQWAVVLLVGAAVAGVATWQVAAADDDELPADAVMRIHGSVVTTSELETRVAGLEALYGVKPPTDDPGRAAFDRDAAKSLAMSLLLEREAADREIVISEKQSRAELDKIIGERLGGDRQQFLTFLGDEGISEKQVLAEIVRTLQTSELFDQVTADVPDATVEDARKEYDARRAQMTTPERRHLRNIVVADEASARRVADRLAKGEPFAEVARSETLDQSTRKSGGDLGTLAAGELEPAYAEAAFAVGEGEVFGPVESQYGWNVGRVEKVVAGDPLAFEDVQVTLLEALTTRRQLDAWRSWLAGLLEDAQVTYADRYRPEDPTEVPASYDEPAEPAEPADPEE</sequence>
<keyword evidence="1" id="KW-0697">Rotamase</keyword>
<keyword evidence="1" id="KW-0413">Isomerase</keyword>
<dbReference type="InterPro" id="IPR023058">
    <property type="entry name" value="PPIase_PpiC_CS"/>
</dbReference>
<gene>
    <name evidence="5" type="ORF">GCM10022263_16020</name>
</gene>
<dbReference type="PROSITE" id="PS50198">
    <property type="entry name" value="PPIC_PPIASE_2"/>
    <property type="match status" value="1"/>
</dbReference>
<feature type="chain" id="PRO_5046460368" description="PpiC domain-containing protein" evidence="3">
    <location>
        <begin position="27"/>
        <end position="346"/>
    </location>
</feature>
<feature type="domain" description="PpiC" evidence="4">
    <location>
        <begin position="182"/>
        <end position="272"/>
    </location>
</feature>
<proteinExistence type="predicted"/>
<dbReference type="Pfam" id="PF13145">
    <property type="entry name" value="Rotamase_2"/>
    <property type="match status" value="1"/>
</dbReference>
<dbReference type="EMBL" id="BAABBB010000009">
    <property type="protein sequence ID" value="GAA3528199.1"/>
    <property type="molecule type" value="Genomic_DNA"/>
</dbReference>
<keyword evidence="6" id="KW-1185">Reference proteome</keyword>
<comment type="caution">
    <text evidence="5">The sequence shown here is derived from an EMBL/GenBank/DDBJ whole genome shotgun (WGS) entry which is preliminary data.</text>
</comment>
<evidence type="ECO:0000256" key="2">
    <source>
        <dbReference type="SAM" id="MobiDB-lite"/>
    </source>
</evidence>
<accession>A0ABP6V3J6</accession>
<evidence type="ECO:0000256" key="3">
    <source>
        <dbReference type="SAM" id="SignalP"/>
    </source>
</evidence>
<dbReference type="InterPro" id="IPR046357">
    <property type="entry name" value="PPIase_dom_sf"/>
</dbReference>
<dbReference type="Proteomes" id="UP001500301">
    <property type="component" value="Unassembled WGS sequence"/>
</dbReference>
<feature type="region of interest" description="Disordered" evidence="2">
    <location>
        <begin position="319"/>
        <end position="346"/>
    </location>
</feature>
<protein>
    <recommendedName>
        <fullName evidence="4">PpiC domain-containing protein</fullName>
    </recommendedName>
</protein>
<dbReference type="InterPro" id="IPR027304">
    <property type="entry name" value="Trigger_fact/SurA_dom_sf"/>
</dbReference>
<dbReference type="SUPFAM" id="SSF54534">
    <property type="entry name" value="FKBP-like"/>
    <property type="match status" value="1"/>
</dbReference>
<dbReference type="Pfam" id="PF13624">
    <property type="entry name" value="SurA_N_3"/>
    <property type="match status" value="1"/>
</dbReference>
<dbReference type="SUPFAM" id="SSF109998">
    <property type="entry name" value="Triger factor/SurA peptide-binding domain-like"/>
    <property type="match status" value="1"/>
</dbReference>
<dbReference type="PANTHER" id="PTHR47245:SF2">
    <property type="entry name" value="PEPTIDYL-PROLYL CIS-TRANS ISOMERASE HP_0175-RELATED"/>
    <property type="match status" value="1"/>
</dbReference>
<reference evidence="6" key="1">
    <citation type="journal article" date="2019" name="Int. J. Syst. Evol. Microbiol.">
        <title>The Global Catalogue of Microorganisms (GCM) 10K type strain sequencing project: providing services to taxonomists for standard genome sequencing and annotation.</title>
        <authorList>
            <consortium name="The Broad Institute Genomics Platform"/>
            <consortium name="The Broad Institute Genome Sequencing Center for Infectious Disease"/>
            <person name="Wu L."/>
            <person name="Ma J."/>
        </authorList>
    </citation>
    <scope>NUCLEOTIDE SEQUENCE [LARGE SCALE GENOMIC DNA]</scope>
    <source>
        <strain evidence="6">JCM 17460</strain>
    </source>
</reference>
<feature type="signal peptide" evidence="3">
    <location>
        <begin position="1"/>
        <end position="26"/>
    </location>
</feature>
<dbReference type="InterPro" id="IPR050245">
    <property type="entry name" value="PrsA_foldase"/>
</dbReference>
<keyword evidence="3" id="KW-0732">Signal</keyword>
<evidence type="ECO:0000313" key="6">
    <source>
        <dbReference type="Proteomes" id="UP001500301"/>
    </source>
</evidence>
<name>A0ABP6V3J6_9ACTN</name>
<feature type="compositionally biased region" description="Acidic residues" evidence="2">
    <location>
        <begin position="334"/>
        <end position="346"/>
    </location>
</feature>
<dbReference type="Gene3D" id="1.10.4030.10">
    <property type="entry name" value="Porin chaperone SurA, peptide-binding domain"/>
    <property type="match status" value="1"/>
</dbReference>
<organism evidence="5 6">
    <name type="scientific">Nocardioides daeguensis</name>
    <dbReference type="NCBI Taxonomy" id="908359"/>
    <lineage>
        <taxon>Bacteria</taxon>
        <taxon>Bacillati</taxon>
        <taxon>Actinomycetota</taxon>
        <taxon>Actinomycetes</taxon>
        <taxon>Propionibacteriales</taxon>
        <taxon>Nocardioidaceae</taxon>
        <taxon>Nocardioides</taxon>
    </lineage>
</organism>
<dbReference type="InterPro" id="IPR000297">
    <property type="entry name" value="PPIase_PpiC"/>
</dbReference>
<dbReference type="PROSITE" id="PS01096">
    <property type="entry name" value="PPIC_PPIASE_1"/>
    <property type="match status" value="1"/>
</dbReference>